<proteinExistence type="predicted"/>
<keyword evidence="1" id="KW-0812">Transmembrane</keyword>
<evidence type="ECO:0000256" key="1">
    <source>
        <dbReference type="SAM" id="Phobius"/>
    </source>
</evidence>
<keyword evidence="1" id="KW-1133">Transmembrane helix</keyword>
<organism evidence="2">
    <name type="scientific">Siphoviridae sp. ctNLX12</name>
    <dbReference type="NCBI Taxonomy" id="2825469"/>
    <lineage>
        <taxon>Viruses</taxon>
        <taxon>Duplodnaviria</taxon>
        <taxon>Heunggongvirae</taxon>
        <taxon>Uroviricota</taxon>
        <taxon>Caudoviricetes</taxon>
    </lineage>
</organism>
<evidence type="ECO:0000313" key="2">
    <source>
        <dbReference type="EMBL" id="DAF92560.1"/>
    </source>
</evidence>
<accession>A0A8S5UDK9</accession>
<feature type="transmembrane region" description="Helical" evidence="1">
    <location>
        <begin position="20"/>
        <end position="37"/>
    </location>
</feature>
<keyword evidence="1" id="KW-0472">Membrane</keyword>
<reference evidence="2" key="1">
    <citation type="journal article" date="2021" name="Proc. Natl. Acad. Sci. U.S.A.">
        <title>A Catalog of Tens of Thousands of Viruses from Human Metagenomes Reveals Hidden Associations with Chronic Diseases.</title>
        <authorList>
            <person name="Tisza M.J."/>
            <person name="Buck C.B."/>
        </authorList>
    </citation>
    <scope>NUCLEOTIDE SEQUENCE</scope>
    <source>
        <strain evidence="2">CtNLX12</strain>
    </source>
</reference>
<dbReference type="EMBL" id="BK016068">
    <property type="protein sequence ID" value="DAF92560.1"/>
    <property type="molecule type" value="Genomic_DNA"/>
</dbReference>
<name>A0A8S5UDK9_9CAUD</name>
<protein>
    <submittedName>
        <fullName evidence="2">Uncharacterized protein</fullName>
    </submittedName>
</protein>
<sequence>MSHSGLPNVSGTFSSQQKLFIFANVISFSANIFAIFSRSQDIVEKSQNKKYFKLHRLPYLMIRELYHRKE</sequence>